<dbReference type="KEGG" id="mgot:MgSA37_01128"/>
<dbReference type="RefSeq" id="WP_096350220.1">
    <property type="nucleotide sequence ID" value="NZ_AP017313.1"/>
</dbReference>
<evidence type="ECO:0000313" key="2">
    <source>
        <dbReference type="Proteomes" id="UP000218263"/>
    </source>
</evidence>
<dbReference type="AlphaFoldDB" id="A0A110B497"/>
<evidence type="ECO:0000313" key="1">
    <source>
        <dbReference type="EMBL" id="BAU52961.1"/>
    </source>
</evidence>
<keyword evidence="2" id="KW-1185">Reference proteome</keyword>
<dbReference type="OrthoDB" id="797642at2"/>
<name>A0A110B497_9SPHI</name>
<sequence length="106" mass="11562">MTAIEHKELKGITIKNLVFTIFSTASIVASVMTTYFGLKSDIQEIKSSQSTESKINNIRIKVLEDQVNLLQKEVDEIKLPGSQNRPALTVSTIKTPGAGLFGATKP</sequence>
<protein>
    <submittedName>
        <fullName evidence="1">Uncharacterized protein</fullName>
    </submittedName>
</protein>
<organism evidence="1 2">
    <name type="scientific">Mucilaginibacter gotjawali</name>
    <dbReference type="NCBI Taxonomy" id="1550579"/>
    <lineage>
        <taxon>Bacteria</taxon>
        <taxon>Pseudomonadati</taxon>
        <taxon>Bacteroidota</taxon>
        <taxon>Sphingobacteriia</taxon>
        <taxon>Sphingobacteriales</taxon>
        <taxon>Sphingobacteriaceae</taxon>
        <taxon>Mucilaginibacter</taxon>
    </lineage>
</organism>
<proteinExistence type="predicted"/>
<reference evidence="1 2" key="1">
    <citation type="submission" date="2015-12" db="EMBL/GenBank/DDBJ databases">
        <title>Genome sequence of Mucilaginibacter gotjawali.</title>
        <authorList>
            <person name="Lee J.S."/>
            <person name="Lee K.C."/>
            <person name="Kim K.K."/>
            <person name="Lee B.W."/>
        </authorList>
    </citation>
    <scope>NUCLEOTIDE SEQUENCE [LARGE SCALE GENOMIC DNA]</scope>
    <source>
        <strain evidence="1 2">SA3-7</strain>
    </source>
</reference>
<dbReference type="EMBL" id="AP017313">
    <property type="protein sequence ID" value="BAU52961.1"/>
    <property type="molecule type" value="Genomic_DNA"/>
</dbReference>
<dbReference type="Proteomes" id="UP000218263">
    <property type="component" value="Chromosome"/>
</dbReference>
<gene>
    <name evidence="1" type="ORF">MgSA37_01128</name>
</gene>
<accession>A0A110B497</accession>